<reference evidence="2 3" key="1">
    <citation type="journal article" date="2019" name="Environ. Microbiol.">
        <title>At the nexus of three kingdoms: the genome of the mycorrhizal fungus Gigaspora margarita provides insights into plant, endobacterial and fungal interactions.</title>
        <authorList>
            <person name="Venice F."/>
            <person name="Ghignone S."/>
            <person name="Salvioli di Fossalunga A."/>
            <person name="Amselem J."/>
            <person name="Novero M."/>
            <person name="Xianan X."/>
            <person name="Sedzielewska Toro K."/>
            <person name="Morin E."/>
            <person name="Lipzen A."/>
            <person name="Grigoriev I.V."/>
            <person name="Henrissat B."/>
            <person name="Martin F.M."/>
            <person name="Bonfante P."/>
        </authorList>
    </citation>
    <scope>NUCLEOTIDE SEQUENCE [LARGE SCALE GENOMIC DNA]</scope>
    <source>
        <strain evidence="2 3">BEG34</strain>
    </source>
</reference>
<evidence type="ECO:0000313" key="3">
    <source>
        <dbReference type="Proteomes" id="UP000439903"/>
    </source>
</evidence>
<name>A0A8H4A5Z9_GIGMA</name>
<keyword evidence="3" id="KW-1185">Reference proteome</keyword>
<dbReference type="Proteomes" id="UP000439903">
    <property type="component" value="Unassembled WGS sequence"/>
</dbReference>
<organism evidence="2 3">
    <name type="scientific">Gigaspora margarita</name>
    <dbReference type="NCBI Taxonomy" id="4874"/>
    <lineage>
        <taxon>Eukaryota</taxon>
        <taxon>Fungi</taxon>
        <taxon>Fungi incertae sedis</taxon>
        <taxon>Mucoromycota</taxon>
        <taxon>Glomeromycotina</taxon>
        <taxon>Glomeromycetes</taxon>
        <taxon>Diversisporales</taxon>
        <taxon>Gigasporaceae</taxon>
        <taxon>Gigaspora</taxon>
    </lineage>
</organism>
<evidence type="ECO:0000256" key="1">
    <source>
        <dbReference type="SAM" id="Coils"/>
    </source>
</evidence>
<gene>
    <name evidence="2" type="ORF">F8M41_005337</name>
</gene>
<comment type="caution">
    <text evidence="2">The sequence shown here is derived from an EMBL/GenBank/DDBJ whole genome shotgun (WGS) entry which is preliminary data.</text>
</comment>
<feature type="coiled-coil region" evidence="1">
    <location>
        <begin position="3"/>
        <end position="87"/>
    </location>
</feature>
<dbReference type="OrthoDB" id="2448326at2759"/>
<protein>
    <submittedName>
        <fullName evidence="2">Uncharacterized protein</fullName>
    </submittedName>
</protein>
<dbReference type="EMBL" id="WTPW01001502">
    <property type="protein sequence ID" value="KAF0432016.1"/>
    <property type="molecule type" value="Genomic_DNA"/>
</dbReference>
<evidence type="ECO:0000313" key="2">
    <source>
        <dbReference type="EMBL" id="KAF0432016.1"/>
    </source>
</evidence>
<keyword evidence="1" id="KW-0175">Coiled coil</keyword>
<dbReference type="AlphaFoldDB" id="A0A8H4A5Z9"/>
<accession>A0A8H4A5Z9</accession>
<proteinExistence type="predicted"/>
<sequence>METMELLLQIEKQKEEIIELKKTINEYCEEIIRLRELYQKKCEENDELIEQWNSRHNDQYKRIEEVINIAQRERECLYEEIESLIRDNNRFSLENPLNYDPQTLLSNRNQVVTKFIETLTHNNFNTNSIEKNFKRAMVVDLIYGSRHGKYVSEINLMASAIKYSIARSKTIINIDNHITCSGSYTRFQSWLNGLSEEEEPLPDGLLFIAFDNEQKGQRNYLDRGVNTVIFHIVTSFVAFNMEPRNHIQYTNTPWTFNILNRLQYENLFEITLVMQEAINQELYTYLNEILELLCEEKLSAANEIDSFIANTGSSSHCDKRCTSCGEQNIENRKQVCPNCRVRLPALSELPKQDISGLDKGDREQAIIFKPYLVEKKTNSPTVPRIILSHIEKISGIKDGRRKWVAITCDGVPYHRIIKVKEKYPWLVLIPEQLHEEMNMLRAYVELNW</sequence>